<feature type="compositionally biased region" description="Basic and acidic residues" evidence="1">
    <location>
        <begin position="875"/>
        <end position="885"/>
    </location>
</feature>
<evidence type="ECO:0000313" key="3">
    <source>
        <dbReference type="Proteomes" id="UP001194746"/>
    </source>
</evidence>
<dbReference type="EMBL" id="VCAU01000039">
    <property type="protein sequence ID" value="KAF9889126.1"/>
    <property type="molecule type" value="Genomic_DNA"/>
</dbReference>
<gene>
    <name evidence="2" type="ORF">FE257_007615</name>
</gene>
<evidence type="ECO:0000313" key="2">
    <source>
        <dbReference type="EMBL" id="KAF9889126.1"/>
    </source>
</evidence>
<proteinExistence type="predicted"/>
<dbReference type="AlphaFoldDB" id="A0AAD4CMF7"/>
<reference evidence="2" key="2">
    <citation type="submission" date="2020-02" db="EMBL/GenBank/DDBJ databases">
        <authorList>
            <person name="Gilchrist C.L.M."/>
            <person name="Chooi Y.-H."/>
        </authorList>
    </citation>
    <scope>NUCLEOTIDE SEQUENCE</scope>
    <source>
        <strain evidence="2">MST-FP2251</strain>
    </source>
</reference>
<reference evidence="2" key="1">
    <citation type="journal article" date="2019" name="Beilstein J. Org. Chem.">
        <title>Nanangenines: drimane sesquiterpenoids as the dominant metabolite cohort of a novel Australian fungus, Aspergillus nanangensis.</title>
        <authorList>
            <person name="Lacey H.J."/>
            <person name="Gilchrist C.L.M."/>
            <person name="Crombie A."/>
            <person name="Kalaitzis J.A."/>
            <person name="Vuong D."/>
            <person name="Rutledge P.J."/>
            <person name="Turner P."/>
            <person name="Pitt J.I."/>
            <person name="Lacey E."/>
            <person name="Chooi Y.H."/>
            <person name="Piggott A.M."/>
        </authorList>
    </citation>
    <scope>NUCLEOTIDE SEQUENCE</scope>
    <source>
        <strain evidence="2">MST-FP2251</strain>
    </source>
</reference>
<dbReference type="Proteomes" id="UP001194746">
    <property type="component" value="Unassembled WGS sequence"/>
</dbReference>
<sequence>MKRCPVPGPQQKDPQAWVSLLEQYLPPALRRPSEDEQSTPDPTSAKTQDLLAQTLELNNLLFHSRISGDLDLLTHVGFKLNNWPAVYAILGRLLDAADALNEASLSTRNLSPLDWGSSSGLSLDQLTDRCLPAASQPTQDTTPSSSDLTTLDTLTERPFADDHSKRLMAEVWQSLGSIVLQSADVPSNDSKLAMSYVFRLLARLHHSGVVSDRVYKYAPPTSHQVAFRPPVLHLLSTHIMSVISDAAWLVHEAEVAAQAAAAGEDSPYLPFKMGIRELGPEIWLEFILWCCVEHGHIKEGVWLVDQMRRREGDLGWKFESWRPLLQHPGSVWDTKVDLEDSFRRPGHADRSLLRKRGGSAPFNGLGQRTISVEVAASLLDNLPNLVYLGLGFRGVSPAALLRHASSLKFAMTSSTTNETPLPTIKESNWFTVRVVESGGFNPEADPRAFEEILRITPHVVPPWDHDPHIVNEQDLRELKPSHIYDETAALSGLIEYTIRFYASRRLCGDAINAFAWLQSVSDTSKMRRIGEFFSSRMNLDDSERLPILDMGSLASLRPFESSMPQLSPITLAELLDLVTVSRAFVFGEWLLFSTDIDGPAIPPSAYQNQALAPSIIRFAAATKKKALGDAVAQSLSHPLSINTLRSLLNLRVAMGQWDLTVVMLEYLRDYRLKSWGHSNVTALAAEILRIEYTIQHSTTPKGPEAQAQEESLVRAKEILLRILNGEFNELGHRSESNFQQRALCGLQRVFKSIPGALHEVAISADLQYRASPRSAVPYIPITAFHSLLSAVVDTQGSAAGKRLWEQWCLDIKSPTLQRLQQGGIPRLYLHKERNPAKGDPHFDARYFKQVQKKATLPNPNTVRIIAQAAVAEYNEHETQKLQEEKKEEEEEESQPSASPVAPSTPLLTDPFSNPARDILEFCIRKFEGFGLRQSEINREVGGLVYRKKKEMKKKRKLSASLQQ</sequence>
<organism evidence="2 3">
    <name type="scientific">Aspergillus nanangensis</name>
    <dbReference type="NCBI Taxonomy" id="2582783"/>
    <lineage>
        <taxon>Eukaryota</taxon>
        <taxon>Fungi</taxon>
        <taxon>Dikarya</taxon>
        <taxon>Ascomycota</taxon>
        <taxon>Pezizomycotina</taxon>
        <taxon>Eurotiomycetes</taxon>
        <taxon>Eurotiomycetidae</taxon>
        <taxon>Eurotiales</taxon>
        <taxon>Aspergillaceae</taxon>
        <taxon>Aspergillus</taxon>
        <taxon>Aspergillus subgen. Circumdati</taxon>
    </lineage>
</organism>
<feature type="region of interest" description="Disordered" evidence="1">
    <location>
        <begin position="875"/>
        <end position="909"/>
    </location>
</feature>
<evidence type="ECO:0000256" key="1">
    <source>
        <dbReference type="SAM" id="MobiDB-lite"/>
    </source>
</evidence>
<keyword evidence="3" id="KW-1185">Reference proteome</keyword>
<feature type="compositionally biased region" description="Low complexity" evidence="1">
    <location>
        <begin position="135"/>
        <end position="152"/>
    </location>
</feature>
<name>A0AAD4CMF7_ASPNN</name>
<feature type="region of interest" description="Disordered" evidence="1">
    <location>
        <begin position="133"/>
        <end position="152"/>
    </location>
</feature>
<accession>A0AAD4CMF7</accession>
<protein>
    <submittedName>
        <fullName evidence="2">Uncharacterized protein</fullName>
    </submittedName>
</protein>
<comment type="caution">
    <text evidence="2">The sequence shown here is derived from an EMBL/GenBank/DDBJ whole genome shotgun (WGS) entry which is preliminary data.</text>
</comment>